<dbReference type="KEGG" id="pho:PH0432"/>
<feature type="domain" description="DUF1972" evidence="3">
    <location>
        <begin position="9"/>
        <end position="192"/>
    </location>
</feature>
<dbReference type="SUPFAM" id="SSF53756">
    <property type="entry name" value="UDP-Glycosyltransferase/glycogen phosphorylase"/>
    <property type="match status" value="1"/>
</dbReference>
<dbReference type="DNASU" id="1444329"/>
<evidence type="ECO:0000313" key="5">
    <source>
        <dbReference type="Proteomes" id="UP000000752"/>
    </source>
</evidence>
<feature type="domain" description="Glycosyl transferase family 1" evidence="2">
    <location>
        <begin position="219"/>
        <end position="359"/>
    </location>
</feature>
<reference evidence="4 5" key="1">
    <citation type="journal article" date="1998" name="DNA Res.">
        <title>Complete sequence and gene organization of the genome of a hyper-thermophilic archaebacterium, Pyrococcus horikoshii OT3.</title>
        <authorList>
            <person name="Kawarabayasi Y."/>
            <person name="Sawada M."/>
            <person name="Horikawa H."/>
            <person name="Haikawa Y."/>
            <person name="Hino Y."/>
            <person name="Yamamoto S."/>
            <person name="Sekine M."/>
            <person name="Baba S."/>
            <person name="Kosugi H."/>
            <person name="Hosoyama A."/>
            <person name="Nagai Y."/>
            <person name="Sakai M."/>
            <person name="Ogura K."/>
            <person name="Otuka R."/>
            <person name="Nakazawa H."/>
            <person name="Takamiya M."/>
            <person name="Ohfuku Y."/>
            <person name="Funahashi T."/>
            <person name="Tanaka T."/>
            <person name="Kudoh Y."/>
            <person name="Yamazaki J."/>
            <person name="Kushida N."/>
            <person name="Oguchi A."/>
            <person name="Aoki K."/>
            <person name="Nakamura Y."/>
            <person name="Robb T.F."/>
            <person name="Horikoshi K."/>
            <person name="Masuchi Y."/>
            <person name="Shizuya H."/>
            <person name="Kikuchi H."/>
        </authorList>
    </citation>
    <scope>NUCLEOTIDE SEQUENCE [LARGE SCALE GENOMIC DNA]</scope>
    <source>
        <strain evidence="5">ATCC 700860 / DSM 12428 / JCM 9974 / NBRC 100139 / OT-3</strain>
    </source>
</reference>
<dbReference type="eggNOG" id="arCOG01411">
    <property type="taxonomic scope" value="Archaea"/>
</dbReference>
<dbReference type="EnsemblBacteria" id="BAA29518">
    <property type="protein sequence ID" value="BAA29518"/>
    <property type="gene ID" value="BAA29518"/>
</dbReference>
<accession>O58169</accession>
<evidence type="ECO:0008006" key="6">
    <source>
        <dbReference type="Google" id="ProtNLM"/>
    </source>
</evidence>
<dbReference type="PANTHER" id="PTHR46401:SF8">
    <property type="entry name" value="BLL6006 PROTEIN"/>
    <property type="match status" value="1"/>
</dbReference>
<gene>
    <name evidence="4" type="ordered locus">PH0432</name>
</gene>
<feature type="transmembrane region" description="Helical" evidence="1">
    <location>
        <begin position="134"/>
        <end position="153"/>
    </location>
</feature>
<dbReference type="PIR" id="A71154">
    <property type="entry name" value="A71154"/>
</dbReference>
<evidence type="ECO:0000313" key="4">
    <source>
        <dbReference type="EMBL" id="BAA29518.1"/>
    </source>
</evidence>
<dbReference type="Gene3D" id="3.40.50.2000">
    <property type="entry name" value="Glycogen Phosphorylase B"/>
    <property type="match status" value="2"/>
</dbReference>
<dbReference type="Pfam" id="PF00534">
    <property type="entry name" value="Glycos_transf_1"/>
    <property type="match status" value="1"/>
</dbReference>
<dbReference type="AlphaFoldDB" id="O58169"/>
<dbReference type="InterPro" id="IPR001296">
    <property type="entry name" value="Glyco_trans_1"/>
</dbReference>
<keyword evidence="1" id="KW-1133">Transmembrane helix</keyword>
<dbReference type="Pfam" id="PF09314">
    <property type="entry name" value="DUF1972"/>
    <property type="match status" value="1"/>
</dbReference>
<dbReference type="Proteomes" id="UP000000752">
    <property type="component" value="Chromosome"/>
</dbReference>
<sequence>MVELEKPRIAIIGLRGIPSKYGGTETFVEELTSRLKDAFKFYVMHEDTKFFEDEYNRIIRVHSPAIESKSTSIPSINDFTNTAYMLANHEKDIELFYFLGPDSSLAAILARLRGKKVLINPDGVEWRRLIKRSYFVPFYLFPIYFATIIYMYFMEYLSCKLPDIVVADSLGIKEHLEKRHKPRRVVYITYGARELISSEFSVEEEKEILSRFNLEPLGYYLTVARIVAENNIHMEIEGFKKANSTKKLVIVGNFNEKDPYSKYLFNLAKDNENILLLDPIYDKKVLGVLRKNCFAYIHAYEVGGTNPSLLEQMLFKRPVLAYDVPFNKEVLQEGGIYFKDAEDLANKIEMLERGEFDLRLIKKTQIKRIKRQYNWEKVAREYEKLFNIALKSL</sequence>
<organism evidence="4 5">
    <name type="scientific">Pyrococcus horikoshii (strain ATCC 700860 / DSM 12428 / JCM 9974 / NBRC 100139 / OT-3)</name>
    <dbReference type="NCBI Taxonomy" id="70601"/>
    <lineage>
        <taxon>Archaea</taxon>
        <taxon>Methanobacteriati</taxon>
        <taxon>Methanobacteriota</taxon>
        <taxon>Thermococci</taxon>
        <taxon>Thermococcales</taxon>
        <taxon>Thermococcaceae</taxon>
        <taxon>Pyrococcus</taxon>
    </lineage>
</organism>
<dbReference type="CAZy" id="GT4">
    <property type="family name" value="Glycosyltransferase Family 4"/>
</dbReference>
<evidence type="ECO:0000259" key="3">
    <source>
        <dbReference type="Pfam" id="PF09314"/>
    </source>
</evidence>
<dbReference type="InterPro" id="IPR015393">
    <property type="entry name" value="DUF1972"/>
</dbReference>
<proteinExistence type="predicted"/>
<keyword evidence="1" id="KW-0472">Membrane</keyword>
<keyword evidence="5" id="KW-1185">Reference proteome</keyword>
<evidence type="ECO:0000259" key="2">
    <source>
        <dbReference type="Pfam" id="PF00534"/>
    </source>
</evidence>
<dbReference type="PANTHER" id="PTHR46401">
    <property type="entry name" value="GLYCOSYLTRANSFERASE WBBK-RELATED"/>
    <property type="match status" value="1"/>
</dbReference>
<dbReference type="eggNOG" id="arCOG07702">
    <property type="taxonomic scope" value="Archaea"/>
</dbReference>
<dbReference type="GO" id="GO:0016757">
    <property type="term" value="F:glycosyltransferase activity"/>
    <property type="evidence" value="ECO:0007669"/>
    <property type="project" value="InterPro"/>
</dbReference>
<evidence type="ECO:0000256" key="1">
    <source>
        <dbReference type="SAM" id="Phobius"/>
    </source>
</evidence>
<dbReference type="STRING" id="70601.gene:9377363"/>
<name>O58169_PYRHO</name>
<dbReference type="EMBL" id="BA000001">
    <property type="protein sequence ID" value="BAA29518.1"/>
    <property type="molecule type" value="Genomic_DNA"/>
</dbReference>
<protein>
    <recommendedName>
        <fullName evidence="6">DUF1972 domain-containing protein</fullName>
    </recommendedName>
</protein>
<keyword evidence="1" id="KW-0812">Transmembrane</keyword>